<reference evidence="2" key="2">
    <citation type="journal article" date="2021" name="PeerJ">
        <title>Extensive microbial diversity within the chicken gut microbiome revealed by metagenomics and culture.</title>
        <authorList>
            <person name="Gilroy R."/>
            <person name="Ravi A."/>
            <person name="Getino M."/>
            <person name="Pursley I."/>
            <person name="Horton D.L."/>
            <person name="Alikhan N.F."/>
            <person name="Baker D."/>
            <person name="Gharbi K."/>
            <person name="Hall N."/>
            <person name="Watson M."/>
            <person name="Adriaenssens E.M."/>
            <person name="Foster-Nyarko E."/>
            <person name="Jarju S."/>
            <person name="Secka A."/>
            <person name="Antonio M."/>
            <person name="Oren A."/>
            <person name="Chaudhuri R.R."/>
            <person name="La Ragione R."/>
            <person name="Hildebrand F."/>
            <person name="Pallen M.J."/>
        </authorList>
    </citation>
    <scope>NUCLEOTIDE SEQUENCE</scope>
    <source>
        <strain evidence="2">B2-22910</strain>
    </source>
</reference>
<dbReference type="AlphaFoldDB" id="A0A9D9IFB2"/>
<feature type="transmembrane region" description="Helical" evidence="1">
    <location>
        <begin position="33"/>
        <end position="53"/>
    </location>
</feature>
<dbReference type="Proteomes" id="UP000823603">
    <property type="component" value="Unassembled WGS sequence"/>
</dbReference>
<accession>A0A9D9IFB2</accession>
<comment type="caution">
    <text evidence="2">The sequence shown here is derived from an EMBL/GenBank/DDBJ whole genome shotgun (WGS) entry which is preliminary data.</text>
</comment>
<keyword evidence="1" id="KW-0472">Membrane</keyword>
<feature type="transmembrane region" description="Helical" evidence="1">
    <location>
        <begin position="97"/>
        <end position="117"/>
    </location>
</feature>
<proteinExistence type="predicted"/>
<feature type="transmembrane region" description="Helical" evidence="1">
    <location>
        <begin position="59"/>
        <end position="76"/>
    </location>
</feature>
<protein>
    <submittedName>
        <fullName evidence="2">Uncharacterized protein</fullName>
    </submittedName>
</protein>
<feature type="transmembrane region" description="Helical" evidence="1">
    <location>
        <begin position="123"/>
        <end position="143"/>
    </location>
</feature>
<organism evidence="2 3">
    <name type="scientific">Candidatus Cryptobacteroides faecavium</name>
    <dbReference type="NCBI Taxonomy" id="2840762"/>
    <lineage>
        <taxon>Bacteria</taxon>
        <taxon>Pseudomonadati</taxon>
        <taxon>Bacteroidota</taxon>
        <taxon>Bacteroidia</taxon>
        <taxon>Bacteroidales</taxon>
        <taxon>Candidatus Cryptobacteroides</taxon>
    </lineage>
</organism>
<evidence type="ECO:0000313" key="2">
    <source>
        <dbReference type="EMBL" id="MBO8470546.1"/>
    </source>
</evidence>
<keyword evidence="1" id="KW-1133">Transmembrane helix</keyword>
<feature type="transmembrane region" description="Helical" evidence="1">
    <location>
        <begin position="150"/>
        <end position="166"/>
    </location>
</feature>
<evidence type="ECO:0000313" key="3">
    <source>
        <dbReference type="Proteomes" id="UP000823603"/>
    </source>
</evidence>
<dbReference type="EMBL" id="JADIMB010000028">
    <property type="protein sequence ID" value="MBO8470546.1"/>
    <property type="molecule type" value="Genomic_DNA"/>
</dbReference>
<keyword evidence="1" id="KW-0812">Transmembrane</keyword>
<feature type="transmembrane region" description="Helical" evidence="1">
    <location>
        <begin position="178"/>
        <end position="197"/>
    </location>
</feature>
<gene>
    <name evidence="2" type="ORF">IAB82_01980</name>
</gene>
<reference evidence="2" key="1">
    <citation type="submission" date="2020-10" db="EMBL/GenBank/DDBJ databases">
        <authorList>
            <person name="Gilroy R."/>
        </authorList>
    </citation>
    <scope>NUCLEOTIDE SEQUENCE</scope>
    <source>
        <strain evidence="2">B2-22910</strain>
    </source>
</reference>
<evidence type="ECO:0000256" key="1">
    <source>
        <dbReference type="SAM" id="Phobius"/>
    </source>
</evidence>
<name>A0A9D9IFB2_9BACT</name>
<sequence length="205" mass="22861">MEEKNFTEKESLELISSMISKTRQRLEVGSGNVFLYYGYSALAISVATFLVSYLTGSNIWNVLWFLMFVPMAVIMGKSQKNKPEVTTYTDRMLENTWKIVGLLMILSVAVIAVNGFFTKVFCFSPMLPLSLMIVSIGSMLTGLTVNENNITAISIAGFIIPVKLLIDMRLGHYYVPVWDLMAGLSFVLTLVIPGHILNRKSGKTL</sequence>